<dbReference type="RefSeq" id="XP_022146379.1">
    <property type="nucleotide sequence ID" value="XM_022290687.1"/>
</dbReference>
<dbReference type="CDD" id="cd00121">
    <property type="entry name" value="MATH"/>
    <property type="match status" value="2"/>
</dbReference>
<dbReference type="Proteomes" id="UP000504603">
    <property type="component" value="Unplaced"/>
</dbReference>
<organism evidence="2 3">
    <name type="scientific">Momordica charantia</name>
    <name type="common">Bitter gourd</name>
    <name type="synonym">Balsam pear</name>
    <dbReference type="NCBI Taxonomy" id="3673"/>
    <lineage>
        <taxon>Eukaryota</taxon>
        <taxon>Viridiplantae</taxon>
        <taxon>Streptophyta</taxon>
        <taxon>Embryophyta</taxon>
        <taxon>Tracheophyta</taxon>
        <taxon>Spermatophyta</taxon>
        <taxon>Magnoliopsida</taxon>
        <taxon>eudicotyledons</taxon>
        <taxon>Gunneridae</taxon>
        <taxon>Pentapetalae</taxon>
        <taxon>rosids</taxon>
        <taxon>fabids</taxon>
        <taxon>Cucurbitales</taxon>
        <taxon>Cucurbitaceae</taxon>
        <taxon>Momordiceae</taxon>
        <taxon>Momordica</taxon>
    </lineage>
</organism>
<evidence type="ECO:0000259" key="1">
    <source>
        <dbReference type="PROSITE" id="PS50144"/>
    </source>
</evidence>
<feature type="domain" description="MATH" evidence="1">
    <location>
        <begin position="175"/>
        <end position="270"/>
    </location>
</feature>
<feature type="domain" description="MATH" evidence="1">
    <location>
        <begin position="32"/>
        <end position="168"/>
    </location>
</feature>
<reference evidence="3" key="1">
    <citation type="submission" date="2025-08" db="UniProtKB">
        <authorList>
            <consortium name="RefSeq"/>
        </authorList>
    </citation>
    <scope>IDENTIFICATION</scope>
    <source>
        <strain evidence="3">OHB3-1</strain>
    </source>
</reference>
<dbReference type="SUPFAM" id="SSF49599">
    <property type="entry name" value="TRAF domain-like"/>
    <property type="match status" value="2"/>
</dbReference>
<keyword evidence="2" id="KW-1185">Reference proteome</keyword>
<evidence type="ECO:0000313" key="2">
    <source>
        <dbReference type="Proteomes" id="UP000504603"/>
    </source>
</evidence>
<name>A0A6J1CXZ0_MOMCH</name>
<dbReference type="InterPro" id="IPR008974">
    <property type="entry name" value="TRAF-like"/>
</dbReference>
<dbReference type="OrthoDB" id="192247at2759"/>
<accession>A0A6J1CXZ0</accession>
<dbReference type="PANTHER" id="PTHR46162:SF65">
    <property type="entry name" value="F9D12.8 PROTEIN-RELATED"/>
    <property type="match status" value="1"/>
</dbReference>
<sequence length="288" mass="32635">MERMNIIFHSLSSEADTDSGCVVIRSTRDEKPLHYTLQIQSFSLLKTALVRSDCDRYESRIFNAGGYKWKLAMYPTGDVKRNGSHDHISLYLVKAEDDIPTSEVNVVFTFLVYDSLKDKYLAVQDGIVRRFHAIKTEWGFEKLISLDTFNDSSNGFLVDDCCAFGVDVVVMKLEGYRWKLWLYPKGCSNAETGFLSLYLILDSSKEILQGSKVYVEYELALLSQLGAEPEKETYNYWFAGGGPNFISLSELKKPLKGYLHNDTLKVEVKINVISTSKSFNSSRENAAA</sequence>
<evidence type="ECO:0000313" key="3">
    <source>
        <dbReference type="RefSeq" id="XP_022146379.1"/>
    </source>
</evidence>
<dbReference type="AlphaFoldDB" id="A0A6J1CXZ0"/>
<dbReference type="Pfam" id="PF22486">
    <property type="entry name" value="MATH_2"/>
    <property type="match status" value="2"/>
</dbReference>
<dbReference type="PROSITE" id="PS50144">
    <property type="entry name" value="MATH"/>
    <property type="match status" value="2"/>
</dbReference>
<dbReference type="KEGG" id="mcha:111015607"/>
<dbReference type="SMART" id="SM00061">
    <property type="entry name" value="MATH"/>
    <property type="match status" value="2"/>
</dbReference>
<dbReference type="PANTHER" id="PTHR46162">
    <property type="entry name" value="TRAF-LIKE FAMILY PROTEIN"/>
    <property type="match status" value="1"/>
</dbReference>
<dbReference type="InterPro" id="IPR002083">
    <property type="entry name" value="MATH/TRAF_dom"/>
</dbReference>
<dbReference type="Gene3D" id="2.60.210.10">
    <property type="entry name" value="Apoptosis, Tumor Necrosis Factor Receptor Associated Protein 2, Chain A"/>
    <property type="match status" value="2"/>
</dbReference>
<protein>
    <submittedName>
        <fullName evidence="3">Ubiquitin carboxyl-terminal hydrolase 12-like</fullName>
    </submittedName>
</protein>
<gene>
    <name evidence="3" type="primary">LOC111015607</name>
</gene>
<proteinExistence type="predicted"/>
<dbReference type="GeneID" id="111015607"/>